<evidence type="ECO:0000313" key="2">
    <source>
        <dbReference type="Proteomes" id="UP001152561"/>
    </source>
</evidence>
<evidence type="ECO:0000313" key="1">
    <source>
        <dbReference type="EMBL" id="KAJ8547829.1"/>
    </source>
</evidence>
<reference evidence="2" key="1">
    <citation type="journal article" date="2023" name="Proc. Natl. Acad. Sci. U.S.A.">
        <title>Genomic and structural basis for evolution of tropane alkaloid biosynthesis.</title>
        <authorList>
            <person name="Wanga Y.-J."/>
            <person name="Taina T."/>
            <person name="Yua J.-Y."/>
            <person name="Lia J."/>
            <person name="Xua B."/>
            <person name="Chenc J."/>
            <person name="D'Auriad J.C."/>
            <person name="Huanga J.-P."/>
            <person name="Huanga S.-X."/>
        </authorList>
    </citation>
    <scope>NUCLEOTIDE SEQUENCE [LARGE SCALE GENOMIC DNA]</scope>
    <source>
        <strain evidence="2">cv. KIB-2019</strain>
    </source>
</reference>
<gene>
    <name evidence="1" type="ORF">K7X08_021065</name>
</gene>
<protein>
    <submittedName>
        <fullName evidence="1">Uncharacterized protein</fullName>
    </submittedName>
</protein>
<organism evidence="1 2">
    <name type="scientific">Anisodus acutangulus</name>
    <dbReference type="NCBI Taxonomy" id="402998"/>
    <lineage>
        <taxon>Eukaryota</taxon>
        <taxon>Viridiplantae</taxon>
        <taxon>Streptophyta</taxon>
        <taxon>Embryophyta</taxon>
        <taxon>Tracheophyta</taxon>
        <taxon>Spermatophyta</taxon>
        <taxon>Magnoliopsida</taxon>
        <taxon>eudicotyledons</taxon>
        <taxon>Gunneridae</taxon>
        <taxon>Pentapetalae</taxon>
        <taxon>asterids</taxon>
        <taxon>lamiids</taxon>
        <taxon>Solanales</taxon>
        <taxon>Solanaceae</taxon>
        <taxon>Solanoideae</taxon>
        <taxon>Hyoscyameae</taxon>
        <taxon>Anisodus</taxon>
    </lineage>
</organism>
<accession>A0A9Q1M2Q7</accession>
<dbReference type="EMBL" id="JAJAGQ010000012">
    <property type="protein sequence ID" value="KAJ8547829.1"/>
    <property type="molecule type" value="Genomic_DNA"/>
</dbReference>
<dbReference type="OrthoDB" id="2018313at2759"/>
<name>A0A9Q1M2Q7_9SOLA</name>
<sequence>MDVLKNHKGTRKIEGIVLDFEKKQDENSLKKVLKKYIGSYSSRVVEEEKVKFLPEQDGKAAESYEST</sequence>
<comment type="caution">
    <text evidence="1">The sequence shown here is derived from an EMBL/GenBank/DDBJ whole genome shotgun (WGS) entry which is preliminary data.</text>
</comment>
<proteinExistence type="predicted"/>
<dbReference type="Proteomes" id="UP001152561">
    <property type="component" value="Unassembled WGS sequence"/>
</dbReference>
<keyword evidence="2" id="KW-1185">Reference proteome</keyword>
<dbReference type="AlphaFoldDB" id="A0A9Q1M2Q7"/>